<feature type="transmembrane region" description="Helical" evidence="1">
    <location>
        <begin position="77"/>
        <end position="96"/>
    </location>
</feature>
<sequence>MSENDPKNWNTLDYVGVILTTLVVVVLVAVAGYGYFVYGYGSGVWVGISAFLFAVVNFIPFGLITFGFVADMIGQDFRYSIASLFGLLSVAMNWVFGLPFGHSSWATAGPEQPGTGWCMIPGLEGFENRAMPMNLVASTTVLTYYLIWALTQRDLAVNTSLLVSAPLLLVIQIGLFYSSGCSQYYVDSASYRALAILQGAAWGGIGYAIIKGTAWWLTPFQNTKGLAQANSNSGMGNRENMLSGSGWDGSKQSTVFQKLVPRTGAQCSKDQSEEGDEFVCEAYKNGQLVTEKINA</sequence>
<feature type="transmembrane region" description="Helical" evidence="1">
    <location>
        <begin position="155"/>
        <end position="177"/>
    </location>
</feature>
<keyword evidence="1" id="KW-0472">Membrane</keyword>
<reference evidence="2" key="1">
    <citation type="journal article" date="2020" name="Nature">
        <title>Giant virus diversity and host interactions through global metagenomics.</title>
        <authorList>
            <person name="Schulz F."/>
            <person name="Roux S."/>
            <person name="Paez-Espino D."/>
            <person name="Jungbluth S."/>
            <person name="Walsh D.A."/>
            <person name="Denef V.J."/>
            <person name="McMahon K.D."/>
            <person name="Konstantinidis K.T."/>
            <person name="Eloe-Fadrosh E.A."/>
            <person name="Kyrpides N.C."/>
            <person name="Woyke T."/>
        </authorList>
    </citation>
    <scope>NUCLEOTIDE SEQUENCE</scope>
    <source>
        <strain evidence="2">GVMAG-M-3300023179-99</strain>
    </source>
</reference>
<feature type="transmembrane region" description="Helical" evidence="1">
    <location>
        <begin position="189"/>
        <end position="210"/>
    </location>
</feature>
<proteinExistence type="predicted"/>
<dbReference type="EMBL" id="MN739946">
    <property type="protein sequence ID" value="QHT79218.1"/>
    <property type="molecule type" value="Genomic_DNA"/>
</dbReference>
<protein>
    <submittedName>
        <fullName evidence="2">Uncharacterized protein</fullName>
    </submittedName>
</protein>
<evidence type="ECO:0000256" key="1">
    <source>
        <dbReference type="SAM" id="Phobius"/>
    </source>
</evidence>
<feature type="transmembrane region" description="Helical" evidence="1">
    <location>
        <begin position="130"/>
        <end position="148"/>
    </location>
</feature>
<organism evidence="2">
    <name type="scientific">viral metagenome</name>
    <dbReference type="NCBI Taxonomy" id="1070528"/>
    <lineage>
        <taxon>unclassified sequences</taxon>
        <taxon>metagenomes</taxon>
        <taxon>organismal metagenomes</taxon>
    </lineage>
</organism>
<name>A0A6C0HF26_9ZZZZ</name>
<dbReference type="AlphaFoldDB" id="A0A6C0HF26"/>
<feature type="transmembrane region" description="Helical" evidence="1">
    <location>
        <begin position="44"/>
        <end position="70"/>
    </location>
</feature>
<keyword evidence="1" id="KW-1133">Transmembrane helix</keyword>
<accession>A0A6C0HF26</accession>
<keyword evidence="1" id="KW-0812">Transmembrane</keyword>
<evidence type="ECO:0000313" key="2">
    <source>
        <dbReference type="EMBL" id="QHT79218.1"/>
    </source>
</evidence>
<feature type="transmembrane region" description="Helical" evidence="1">
    <location>
        <begin position="12"/>
        <end position="38"/>
    </location>
</feature>